<dbReference type="Proteomes" id="UP000295515">
    <property type="component" value="Unassembled WGS sequence"/>
</dbReference>
<proteinExistence type="predicted"/>
<dbReference type="Gene3D" id="1.10.3210.10">
    <property type="entry name" value="Hypothetical protein af1432"/>
    <property type="match status" value="1"/>
</dbReference>
<organism evidence="2 3">
    <name type="scientific">Longibaculum muris</name>
    <dbReference type="NCBI Taxonomy" id="1796628"/>
    <lineage>
        <taxon>Bacteria</taxon>
        <taxon>Bacillati</taxon>
        <taxon>Bacillota</taxon>
        <taxon>Erysipelotrichia</taxon>
        <taxon>Erysipelotrichales</taxon>
        <taxon>Coprobacillaceae</taxon>
        <taxon>Longibaculum</taxon>
    </lineage>
</organism>
<gene>
    <name evidence="2" type="ORF">EDD60_1083</name>
</gene>
<dbReference type="EMBL" id="SMCQ01000008">
    <property type="protein sequence ID" value="TCV99564.1"/>
    <property type="molecule type" value="Genomic_DNA"/>
</dbReference>
<dbReference type="InterPro" id="IPR006674">
    <property type="entry name" value="HD_domain"/>
</dbReference>
<reference evidence="2 3" key="1">
    <citation type="submission" date="2019-03" db="EMBL/GenBank/DDBJ databases">
        <title>Genomic Encyclopedia of Type Strains, Phase IV (KMG-IV): sequencing the most valuable type-strain genomes for metagenomic binning, comparative biology and taxonomic classification.</title>
        <authorList>
            <person name="Goeker M."/>
        </authorList>
    </citation>
    <scope>NUCLEOTIDE SEQUENCE [LARGE SCALE GENOMIC DNA]</scope>
    <source>
        <strain evidence="2 3">DSM 29487</strain>
    </source>
</reference>
<dbReference type="InterPro" id="IPR003607">
    <property type="entry name" value="HD/PDEase_dom"/>
</dbReference>
<dbReference type="AlphaFoldDB" id="A0A4R3Z2W2"/>
<dbReference type="Pfam" id="PF01966">
    <property type="entry name" value="HD"/>
    <property type="match status" value="1"/>
</dbReference>
<dbReference type="CDD" id="cd00077">
    <property type="entry name" value="HDc"/>
    <property type="match status" value="1"/>
</dbReference>
<keyword evidence="3" id="KW-1185">Reference proteome</keyword>
<protein>
    <recommendedName>
        <fullName evidence="1">HD domain-containing protein</fullName>
    </recommendedName>
</protein>
<feature type="domain" description="HD" evidence="1">
    <location>
        <begin position="38"/>
        <end position="142"/>
    </location>
</feature>
<comment type="caution">
    <text evidence="2">The sequence shown here is derived from an EMBL/GenBank/DDBJ whole genome shotgun (WGS) entry which is preliminary data.</text>
</comment>
<evidence type="ECO:0000313" key="2">
    <source>
        <dbReference type="EMBL" id="TCV99564.1"/>
    </source>
</evidence>
<accession>A0A4R3Z2W2</accession>
<evidence type="ECO:0000313" key="3">
    <source>
        <dbReference type="Proteomes" id="UP000295515"/>
    </source>
</evidence>
<name>A0A4R3Z2W2_9FIRM</name>
<dbReference type="SUPFAM" id="SSF109604">
    <property type="entry name" value="HD-domain/PDEase-like"/>
    <property type="match status" value="1"/>
</dbReference>
<dbReference type="RefSeq" id="WP_243646650.1">
    <property type="nucleotide sequence ID" value="NZ_CAUWFI010000055.1"/>
</dbReference>
<evidence type="ECO:0000259" key="1">
    <source>
        <dbReference type="Pfam" id="PF01966"/>
    </source>
</evidence>
<dbReference type="GeneID" id="98915201"/>
<sequence length="175" mass="20693">MYYDLPMGLLLEHGIDILSSQNMLREKSFIQHGGLSCYDHSLFVAYMSLVIAKKMRLNVDVRSLIRGALLHDYFLYDWHVPSSSNRNHAFKHPHYAYENARVDFNLNEKERDIILKHMFPLTVKPPRFKESYIVMLADKYCAVYETLAVNRMKMKAEILNSYLENTIKITREERE</sequence>